<dbReference type="GO" id="GO:0003886">
    <property type="term" value="F:DNA (cytosine-5-)-methyltransferase activity"/>
    <property type="evidence" value="ECO:0007669"/>
    <property type="project" value="UniProtKB-EC"/>
</dbReference>
<dbReference type="InterPro" id="IPR029063">
    <property type="entry name" value="SAM-dependent_MTases_sf"/>
</dbReference>
<evidence type="ECO:0000256" key="2">
    <source>
        <dbReference type="ARBA" id="ARBA00022603"/>
    </source>
</evidence>
<dbReference type="EC" id="2.1.1.37" evidence="1"/>
<dbReference type="PANTHER" id="PTHR10629">
    <property type="entry name" value="CYTOSINE-SPECIFIC METHYLTRANSFERASE"/>
    <property type="match status" value="1"/>
</dbReference>
<dbReference type="AlphaFoldDB" id="A0A395RA86"/>
<evidence type="ECO:0000256" key="1">
    <source>
        <dbReference type="ARBA" id="ARBA00011975"/>
    </source>
</evidence>
<gene>
    <name evidence="7" type="ORF">ASB58_06835</name>
</gene>
<dbReference type="EMBL" id="LMAZ01000001">
    <property type="protein sequence ID" value="RGP57044.1"/>
    <property type="molecule type" value="Genomic_DNA"/>
</dbReference>
<dbReference type="GO" id="GO:0003677">
    <property type="term" value="F:DNA binding"/>
    <property type="evidence" value="ECO:0007669"/>
    <property type="project" value="TreeGrafter"/>
</dbReference>
<dbReference type="Gene3D" id="3.90.120.10">
    <property type="entry name" value="DNA Methylase, subunit A, domain 2"/>
    <property type="match status" value="1"/>
</dbReference>
<sequence length="608" mass="66317">MNLHTQYQLNYANDLRIDLFAGGGGASTGTEMATGKPVDIAVNHNENAISMHRVNHPYTQHFTCDVYEVKPHQVTGGRRVAHLHASPDCTHHSQAAGGQPRSTASRSLSWVIAMWAGQAAPAMITMENVKQIRNWGPLVAKRCKATGRVVTLDRITCPRTGKAINRVAEPGERVPVQNQFLIPDPKRKGKTWRAFLKHLRGLGYQVEHQLLRACDYGAATTRERLFLVARRDGLPICWPEPTHFEKPKRGQKRWPAAADHIDFSLPCPSIFDRPRPLADATMRRIAKGIRRFVLDSAQPFIVPIANWSSDRIHPVDEPLRTITGQPKGGAFALTSAVIAPATHQGADRVQDARQPLPTITCANRGELMIASPTLVQTGYGEREGQQPRALDIGKPLGTVVAGAAKHALACAFMAQMNGGYNTTPGHPLTQPASTIVGKASQQQLVTANLVTLRQNCDSQAVDKPLPAVTAAGQHHALVECTLSPEVIEEKALRVAAFLMSYYGTDNLSAPDSPLPTITTKDRLALVTVVYQGTPYVIIDIGLRMLQPRELYGCQGMPSNYIIDRGHDGRTFSKSDQVKMVGNSVSPYPMAALVKANEHDQQLVQGVAA</sequence>
<evidence type="ECO:0000256" key="4">
    <source>
        <dbReference type="ARBA" id="ARBA00022691"/>
    </source>
</evidence>
<comment type="caution">
    <text evidence="7">The sequence shown here is derived from an EMBL/GenBank/DDBJ whole genome shotgun (WGS) entry which is preliminary data.</text>
</comment>
<dbReference type="InterPro" id="IPR001525">
    <property type="entry name" value="C5_MeTfrase"/>
</dbReference>
<dbReference type="Proteomes" id="UP000265411">
    <property type="component" value="Unassembled WGS sequence"/>
</dbReference>
<dbReference type="PANTHER" id="PTHR10629:SF52">
    <property type="entry name" value="DNA (CYTOSINE-5)-METHYLTRANSFERASE 1"/>
    <property type="match status" value="1"/>
</dbReference>
<evidence type="ECO:0000313" key="7">
    <source>
        <dbReference type="EMBL" id="RGP57044.1"/>
    </source>
</evidence>
<dbReference type="GO" id="GO:0032259">
    <property type="term" value="P:methylation"/>
    <property type="evidence" value="ECO:0007669"/>
    <property type="project" value="UniProtKB-KW"/>
</dbReference>
<dbReference type="SUPFAM" id="SSF53335">
    <property type="entry name" value="S-adenosyl-L-methionine-dependent methyltransferases"/>
    <property type="match status" value="1"/>
</dbReference>
<keyword evidence="3" id="KW-0808">Transferase</keyword>
<dbReference type="RefSeq" id="WP_118129778.1">
    <property type="nucleotide sequence ID" value="NZ_LMAZ01000001.1"/>
</dbReference>
<dbReference type="Gene3D" id="3.40.50.150">
    <property type="entry name" value="Vaccinia Virus protein VP39"/>
    <property type="match status" value="1"/>
</dbReference>
<dbReference type="GO" id="GO:0009307">
    <property type="term" value="P:DNA restriction-modification system"/>
    <property type="evidence" value="ECO:0007669"/>
    <property type="project" value="UniProtKB-KW"/>
</dbReference>
<evidence type="ECO:0000256" key="5">
    <source>
        <dbReference type="ARBA" id="ARBA00022747"/>
    </source>
</evidence>
<keyword evidence="5" id="KW-0680">Restriction system</keyword>
<organism evidence="7 8">
    <name type="scientific">Pseudomonas abyssi</name>
    <dbReference type="NCBI Taxonomy" id="170540"/>
    <lineage>
        <taxon>Bacteria</taxon>
        <taxon>Pseudomonadati</taxon>
        <taxon>Pseudomonadota</taxon>
        <taxon>Gammaproteobacteria</taxon>
        <taxon>Pseudomonadales</taxon>
        <taxon>Pseudomonadaceae</taxon>
        <taxon>Pseudomonas</taxon>
    </lineage>
</organism>
<dbReference type="InterPro" id="IPR050390">
    <property type="entry name" value="C5-Methyltransferase"/>
</dbReference>
<keyword evidence="2" id="KW-0489">Methyltransferase</keyword>
<accession>A0A395RA86</accession>
<keyword evidence="8" id="KW-1185">Reference proteome</keyword>
<dbReference type="OrthoDB" id="9813719at2"/>
<dbReference type="GO" id="GO:0044027">
    <property type="term" value="P:negative regulation of gene expression via chromosomal CpG island methylation"/>
    <property type="evidence" value="ECO:0007669"/>
    <property type="project" value="TreeGrafter"/>
</dbReference>
<name>A0A395RA86_9PSED</name>
<proteinExistence type="predicted"/>
<keyword evidence="4" id="KW-0949">S-adenosyl-L-methionine</keyword>
<protein>
    <recommendedName>
        <fullName evidence="1">DNA (cytosine-5-)-methyltransferase</fullName>
        <ecNumber evidence="1">2.1.1.37</ecNumber>
    </recommendedName>
</protein>
<comment type="catalytic activity">
    <reaction evidence="6">
        <text>a 2'-deoxycytidine in DNA + S-adenosyl-L-methionine = a 5-methyl-2'-deoxycytidine in DNA + S-adenosyl-L-homocysteine + H(+)</text>
        <dbReference type="Rhea" id="RHEA:13681"/>
        <dbReference type="Rhea" id="RHEA-COMP:11369"/>
        <dbReference type="Rhea" id="RHEA-COMP:11370"/>
        <dbReference type="ChEBI" id="CHEBI:15378"/>
        <dbReference type="ChEBI" id="CHEBI:57856"/>
        <dbReference type="ChEBI" id="CHEBI:59789"/>
        <dbReference type="ChEBI" id="CHEBI:85452"/>
        <dbReference type="ChEBI" id="CHEBI:85454"/>
        <dbReference type="EC" id="2.1.1.37"/>
    </reaction>
</comment>
<evidence type="ECO:0000256" key="6">
    <source>
        <dbReference type="ARBA" id="ARBA00047422"/>
    </source>
</evidence>
<dbReference type="Pfam" id="PF00145">
    <property type="entry name" value="DNA_methylase"/>
    <property type="match status" value="2"/>
</dbReference>
<reference evidence="7 8" key="1">
    <citation type="journal article" date="2018" name="Syst. Appl. Microbiol.">
        <title>Pseudomonas gallaeciensis sp. nov., isolated from crude-oil-contaminated intertidal sand samples after the Prestige oil spill.</title>
        <authorList>
            <person name="Mulet M."/>
            <person name="Sanchez D."/>
            <person name="Rodriguez A.C."/>
            <person name="Nogales B."/>
            <person name="Bosch R."/>
            <person name="Busquets A."/>
            <person name="Gomila M."/>
            <person name="Lalucat J."/>
            <person name="Garcia-Valdes E."/>
        </authorList>
    </citation>
    <scope>NUCLEOTIDE SEQUENCE [LARGE SCALE GENOMIC DNA]</scope>
    <source>
        <strain evidence="7 8">V113</strain>
    </source>
</reference>
<evidence type="ECO:0000313" key="8">
    <source>
        <dbReference type="Proteomes" id="UP000265411"/>
    </source>
</evidence>
<evidence type="ECO:0000256" key="3">
    <source>
        <dbReference type="ARBA" id="ARBA00022679"/>
    </source>
</evidence>